<name>A0A486CZ46_KLEPN</name>
<dbReference type="AlphaFoldDB" id="A0A486CZ46"/>
<organism evidence="1">
    <name type="scientific">Klebsiella pneumoniae</name>
    <dbReference type="NCBI Taxonomy" id="573"/>
    <lineage>
        <taxon>Bacteria</taxon>
        <taxon>Pseudomonadati</taxon>
        <taxon>Pseudomonadota</taxon>
        <taxon>Gammaproteobacteria</taxon>
        <taxon>Enterobacterales</taxon>
        <taxon>Enterobacteriaceae</taxon>
        <taxon>Klebsiella/Raoultella group</taxon>
        <taxon>Klebsiella</taxon>
        <taxon>Klebsiella pneumoniae complex</taxon>
    </lineage>
</organism>
<proteinExistence type="predicted"/>
<accession>A0A486CZ46</accession>
<protein>
    <submittedName>
        <fullName evidence="1">Protein of uncharacterized function (DUF2971)</fullName>
    </submittedName>
</protein>
<dbReference type="EMBL" id="CAAHCZ010000001">
    <property type="protein sequence ID" value="VGL88283.1"/>
    <property type="molecule type" value="Genomic_DNA"/>
</dbReference>
<sequence>MTATTDHECFTQPKTENISLWKYMDFTKFMALITYQKLYACRSDLFDDPYEGTYPRKIMKYIQELKEEEVEDNAKFARAIYDFNKKLRKATYISCWHANDFESAAMWDLYSKNDASVAIETTYSDLKNILPSEAMLGLVNYIDYDKEIFPMGNVFYAFTHKRKSFEHEREVRFLIQNLPIDKKNNKVDFDCAVTPNVIPIDVDINKFVKKIHLSPRSPEWMLNLLQDIVNKYSINVEVRRSNLYISPVY</sequence>
<reference evidence="1" key="1">
    <citation type="submission" date="2019-03" db="EMBL/GenBank/DDBJ databases">
        <authorList>
            <consortium name="Pathogen Informatics"/>
        </authorList>
    </citation>
    <scope>NUCLEOTIDE SEQUENCE</scope>
    <source>
        <strain evidence="1">5012STDY7626466</strain>
    </source>
</reference>
<evidence type="ECO:0000313" key="1">
    <source>
        <dbReference type="EMBL" id="VGL88283.1"/>
    </source>
</evidence>
<gene>
    <name evidence="1" type="ORF">SAMEA4873656_00778</name>
</gene>